<dbReference type="PANTHER" id="PTHR30466">
    <property type="entry name" value="FLAVIN REDUCTASE"/>
    <property type="match status" value="1"/>
</dbReference>
<reference evidence="3 4" key="1">
    <citation type="journal article" date="2019" name="Int. J. Syst. Evol. Microbiol.">
        <title>The Global Catalogue of Microorganisms (GCM) 10K type strain sequencing project: providing services to taxonomists for standard genome sequencing and annotation.</title>
        <authorList>
            <consortium name="The Broad Institute Genomics Platform"/>
            <consortium name="The Broad Institute Genome Sequencing Center for Infectious Disease"/>
            <person name="Wu L."/>
            <person name="Ma J."/>
        </authorList>
    </citation>
    <scope>NUCLEOTIDE SEQUENCE [LARGE SCALE GENOMIC DNA]</scope>
    <source>
        <strain evidence="3 4">JCM 10303</strain>
    </source>
</reference>
<keyword evidence="3" id="KW-0503">Monooxygenase</keyword>
<gene>
    <name evidence="3" type="primary">hsaB</name>
    <name evidence="3" type="ORF">GCM10009533_57800</name>
</gene>
<evidence type="ECO:0000313" key="4">
    <source>
        <dbReference type="Proteomes" id="UP001500729"/>
    </source>
</evidence>
<protein>
    <submittedName>
        <fullName evidence="3">Flavin-dependent monooxygenase reductase subunit HsaB</fullName>
    </submittedName>
</protein>
<keyword evidence="4" id="KW-1185">Reference proteome</keyword>
<dbReference type="InterPro" id="IPR012349">
    <property type="entry name" value="Split_barrel_FMN-bd"/>
</dbReference>
<dbReference type="GO" id="GO:0004497">
    <property type="term" value="F:monooxygenase activity"/>
    <property type="evidence" value="ECO:0007669"/>
    <property type="project" value="UniProtKB-KW"/>
</dbReference>
<dbReference type="InterPro" id="IPR002563">
    <property type="entry name" value="Flavin_Rdtase-like_dom"/>
</dbReference>
<evidence type="ECO:0000313" key="3">
    <source>
        <dbReference type="EMBL" id="GAA0551945.1"/>
    </source>
</evidence>
<dbReference type="Proteomes" id="UP001500729">
    <property type="component" value="Unassembled WGS sequence"/>
</dbReference>
<accession>A0ABN1DUF9</accession>
<dbReference type="InterPro" id="IPR050268">
    <property type="entry name" value="NADH-dep_flavin_reductase"/>
</dbReference>
<proteinExistence type="predicted"/>
<dbReference type="RefSeq" id="WP_009948833.1">
    <property type="nucleotide sequence ID" value="NZ_BAAAGS010000055.1"/>
</dbReference>
<organism evidence="3 4">
    <name type="scientific">Saccharopolyspora erythraea</name>
    <name type="common">Streptomyces erythraeus</name>
    <dbReference type="NCBI Taxonomy" id="1836"/>
    <lineage>
        <taxon>Bacteria</taxon>
        <taxon>Bacillati</taxon>
        <taxon>Actinomycetota</taxon>
        <taxon>Actinomycetes</taxon>
        <taxon>Pseudonocardiales</taxon>
        <taxon>Pseudonocardiaceae</taxon>
        <taxon>Saccharopolyspora</taxon>
    </lineage>
</organism>
<name>A0ABN1DUF9_SACER</name>
<dbReference type="Gene3D" id="2.30.110.10">
    <property type="entry name" value="Electron Transport, Fmn-binding Protein, Chain A"/>
    <property type="match status" value="1"/>
</dbReference>
<dbReference type="EMBL" id="BAAAGS010000055">
    <property type="protein sequence ID" value="GAA0551945.1"/>
    <property type="molecule type" value="Genomic_DNA"/>
</dbReference>
<evidence type="ECO:0000259" key="2">
    <source>
        <dbReference type="SMART" id="SM00903"/>
    </source>
</evidence>
<dbReference type="Pfam" id="PF01613">
    <property type="entry name" value="Flavin_Reduct"/>
    <property type="match status" value="1"/>
</dbReference>
<dbReference type="SMART" id="SM00903">
    <property type="entry name" value="Flavin_Reduct"/>
    <property type="match status" value="1"/>
</dbReference>
<sequence length="199" mass="21355">MPSEHPATPGEPSIVSLDSMKNDMQPVDIGTFRAIMGSLPTGVCVVSAIDKEDEPRGLTCNAVCSVSQEPPLVLVCVDLLKESLHALRDSGGFVVNVLREDRSRVSQLFASPSASKFDGVFWEASEVLKLPMLTTDALAYAECRIVADLQVGDHAMLVGMIVGGEPPLGGRPLMYWRRGYSNWPEAAIPNGMGRPTNSA</sequence>
<dbReference type="SUPFAM" id="SSF50475">
    <property type="entry name" value="FMN-binding split barrel"/>
    <property type="match status" value="1"/>
</dbReference>
<comment type="caution">
    <text evidence="3">The sequence shown here is derived from an EMBL/GenBank/DDBJ whole genome shotgun (WGS) entry which is preliminary data.</text>
</comment>
<feature type="domain" description="Flavin reductase like" evidence="2">
    <location>
        <begin position="36"/>
        <end position="182"/>
    </location>
</feature>
<evidence type="ECO:0000256" key="1">
    <source>
        <dbReference type="ARBA" id="ARBA00023002"/>
    </source>
</evidence>
<dbReference type="PANTHER" id="PTHR30466:SF1">
    <property type="entry name" value="FMN REDUCTASE (NADH) RUTF"/>
    <property type="match status" value="1"/>
</dbReference>
<keyword evidence="1" id="KW-0560">Oxidoreductase</keyword>